<evidence type="ECO:0000259" key="15">
    <source>
        <dbReference type="PROSITE" id="PS50109"/>
    </source>
</evidence>
<keyword evidence="10" id="KW-0067">ATP-binding</keyword>
<evidence type="ECO:0000256" key="13">
    <source>
        <dbReference type="ARBA" id="ARBA00023136"/>
    </source>
</evidence>
<dbReference type="CDD" id="cd16922">
    <property type="entry name" value="HATPase_EvgS-ArcB-TorS-like"/>
    <property type="match status" value="1"/>
</dbReference>
<evidence type="ECO:0000256" key="5">
    <source>
        <dbReference type="ARBA" id="ARBA00022553"/>
    </source>
</evidence>
<dbReference type="Gene3D" id="3.30.565.10">
    <property type="entry name" value="Histidine kinase-like ATPase, C-terminal domain"/>
    <property type="match status" value="1"/>
</dbReference>
<dbReference type="PANTHER" id="PTHR45528:SF1">
    <property type="entry name" value="SENSOR HISTIDINE KINASE CPXA"/>
    <property type="match status" value="1"/>
</dbReference>
<dbReference type="Gene3D" id="1.10.8.500">
    <property type="entry name" value="HAMP domain in histidine kinase"/>
    <property type="match status" value="1"/>
</dbReference>
<proteinExistence type="predicted"/>
<dbReference type="EC" id="2.7.13.3" evidence="3"/>
<dbReference type="InterPro" id="IPR004358">
    <property type="entry name" value="Sig_transdc_His_kin-like_C"/>
</dbReference>
<dbReference type="PANTHER" id="PTHR45528">
    <property type="entry name" value="SENSOR HISTIDINE KINASE CPXA"/>
    <property type="match status" value="1"/>
</dbReference>
<dbReference type="Pfam" id="PF00672">
    <property type="entry name" value="HAMP"/>
    <property type="match status" value="1"/>
</dbReference>
<evidence type="ECO:0000313" key="18">
    <source>
        <dbReference type="Proteomes" id="UP001596002"/>
    </source>
</evidence>
<dbReference type="InterPro" id="IPR050398">
    <property type="entry name" value="HssS/ArlS-like"/>
</dbReference>
<keyword evidence="7 14" id="KW-0812">Transmembrane</keyword>
<keyword evidence="12" id="KW-0902">Two-component regulatory system</keyword>
<feature type="domain" description="Histidine kinase" evidence="15">
    <location>
        <begin position="247"/>
        <end position="465"/>
    </location>
</feature>
<keyword evidence="9 17" id="KW-0418">Kinase</keyword>
<dbReference type="EMBL" id="JBHSHC010000040">
    <property type="protein sequence ID" value="MFC4766994.1"/>
    <property type="molecule type" value="Genomic_DNA"/>
</dbReference>
<keyword evidence="13 14" id="KW-0472">Membrane</keyword>
<evidence type="ECO:0000256" key="10">
    <source>
        <dbReference type="ARBA" id="ARBA00022840"/>
    </source>
</evidence>
<evidence type="ECO:0000256" key="14">
    <source>
        <dbReference type="SAM" id="Phobius"/>
    </source>
</evidence>
<comment type="caution">
    <text evidence="17">The sequence shown here is derived from an EMBL/GenBank/DDBJ whole genome shotgun (WGS) entry which is preliminary data.</text>
</comment>
<reference evidence="18" key="1">
    <citation type="journal article" date="2019" name="Int. J. Syst. Evol. Microbiol.">
        <title>The Global Catalogue of Microorganisms (GCM) 10K type strain sequencing project: providing services to taxonomists for standard genome sequencing and annotation.</title>
        <authorList>
            <consortium name="The Broad Institute Genomics Platform"/>
            <consortium name="The Broad Institute Genome Sequencing Center for Infectious Disease"/>
            <person name="Wu L."/>
            <person name="Ma J."/>
        </authorList>
    </citation>
    <scope>NUCLEOTIDE SEQUENCE [LARGE SCALE GENOMIC DNA]</scope>
    <source>
        <strain evidence="18">WYCCWR 12678</strain>
    </source>
</reference>
<keyword evidence="8" id="KW-0547">Nucleotide-binding</keyword>
<evidence type="ECO:0000256" key="7">
    <source>
        <dbReference type="ARBA" id="ARBA00022692"/>
    </source>
</evidence>
<dbReference type="Gene3D" id="3.30.450.20">
    <property type="entry name" value="PAS domain"/>
    <property type="match status" value="1"/>
</dbReference>
<dbReference type="Pfam" id="PF02518">
    <property type="entry name" value="HATPase_c"/>
    <property type="match status" value="1"/>
</dbReference>
<feature type="transmembrane region" description="Helical" evidence="14">
    <location>
        <begin position="6"/>
        <end position="29"/>
    </location>
</feature>
<accession>A0ABV9PZN0</accession>
<evidence type="ECO:0000256" key="4">
    <source>
        <dbReference type="ARBA" id="ARBA00022475"/>
    </source>
</evidence>
<dbReference type="SUPFAM" id="SSF158472">
    <property type="entry name" value="HAMP domain-like"/>
    <property type="match status" value="1"/>
</dbReference>
<evidence type="ECO:0000256" key="9">
    <source>
        <dbReference type="ARBA" id="ARBA00022777"/>
    </source>
</evidence>
<dbReference type="CDD" id="cd00082">
    <property type="entry name" value="HisKA"/>
    <property type="match status" value="1"/>
</dbReference>
<evidence type="ECO:0000259" key="16">
    <source>
        <dbReference type="PROSITE" id="PS50885"/>
    </source>
</evidence>
<dbReference type="Gene3D" id="1.10.287.130">
    <property type="match status" value="1"/>
</dbReference>
<dbReference type="SMART" id="SM00388">
    <property type="entry name" value="HisKA"/>
    <property type="match status" value="1"/>
</dbReference>
<keyword evidence="5" id="KW-0597">Phosphoprotein</keyword>
<dbReference type="Proteomes" id="UP001596002">
    <property type="component" value="Unassembled WGS sequence"/>
</dbReference>
<feature type="transmembrane region" description="Helical" evidence="14">
    <location>
        <begin position="166"/>
        <end position="185"/>
    </location>
</feature>
<evidence type="ECO:0000313" key="17">
    <source>
        <dbReference type="EMBL" id="MFC4766994.1"/>
    </source>
</evidence>
<comment type="subcellular location">
    <subcellularLocation>
        <location evidence="2">Cell membrane</location>
        <topology evidence="2">Multi-pass membrane protein</topology>
    </subcellularLocation>
</comment>
<protein>
    <recommendedName>
        <fullName evidence="3">histidine kinase</fullName>
        <ecNumber evidence="3">2.7.13.3</ecNumber>
    </recommendedName>
</protein>
<evidence type="ECO:0000256" key="6">
    <source>
        <dbReference type="ARBA" id="ARBA00022679"/>
    </source>
</evidence>
<sequence>MRWNRIVVKLGGTIILLFLIVLLPLGFVIDQIFSGFYYRQVQDEITGLSSRYAQSIANTRDLMTVNMIEMMANFSDVKLYIVDADGRVIANSGVPSIPEGSFLSKAETNDLIKGTSIQKEYDDPVSGNRFLVSGTPIFNGNAFYGGVFVLSSIEGIHQSIEKVRNLLILSGVGAFLLALGFTVVLSRKLSDPLIQMERATRQIAKGDLDTRVKVTSGDEMSYLARAINDLAQDLKRYRDTRSEFFANISHELRTPVTYLEGYAKVLKEGLYHTEEEKEQYLEIIDQESKRLTRLIYDLFELSKMEEGKVILNFEWIDLAEIVENSVQKTSLKAKQKGLRIQLNIQDDLPLVWGDGLRMEQILINLIDNAIRYTEQGEISVQLQGVDRDQVMVSVEDTGIGIPKTELPFIFERFYRVEKSRSRQYGGTGLGLAIVKKLVELQGGSIEVFSQLGKGTRFEIKFPTSSNGKESTP</sequence>
<dbReference type="PROSITE" id="PS50109">
    <property type="entry name" value="HIS_KIN"/>
    <property type="match status" value="1"/>
</dbReference>
<comment type="catalytic activity">
    <reaction evidence="1">
        <text>ATP + protein L-histidine = ADP + protein N-phospho-L-histidine.</text>
        <dbReference type="EC" id="2.7.13.3"/>
    </reaction>
</comment>
<keyword evidence="4" id="KW-1003">Cell membrane</keyword>
<dbReference type="InterPro" id="IPR005467">
    <property type="entry name" value="His_kinase_dom"/>
</dbReference>
<dbReference type="InterPro" id="IPR003660">
    <property type="entry name" value="HAMP_dom"/>
</dbReference>
<dbReference type="InterPro" id="IPR036890">
    <property type="entry name" value="HATPase_C_sf"/>
</dbReference>
<keyword evidence="6" id="KW-0808">Transferase</keyword>
<dbReference type="PRINTS" id="PR00344">
    <property type="entry name" value="BCTRLSENSOR"/>
</dbReference>
<dbReference type="Pfam" id="PF00512">
    <property type="entry name" value="HisKA"/>
    <property type="match status" value="1"/>
</dbReference>
<dbReference type="SMART" id="SM00304">
    <property type="entry name" value="HAMP"/>
    <property type="match status" value="1"/>
</dbReference>
<name>A0ABV9PZN0_9BACL</name>
<dbReference type="InterPro" id="IPR003594">
    <property type="entry name" value="HATPase_dom"/>
</dbReference>
<organism evidence="17 18">
    <name type="scientific">Effusibacillus consociatus</name>
    <dbReference type="NCBI Taxonomy" id="1117041"/>
    <lineage>
        <taxon>Bacteria</taxon>
        <taxon>Bacillati</taxon>
        <taxon>Bacillota</taxon>
        <taxon>Bacilli</taxon>
        <taxon>Bacillales</taxon>
        <taxon>Alicyclobacillaceae</taxon>
        <taxon>Effusibacillus</taxon>
    </lineage>
</organism>
<evidence type="ECO:0000256" key="1">
    <source>
        <dbReference type="ARBA" id="ARBA00000085"/>
    </source>
</evidence>
<evidence type="ECO:0000256" key="3">
    <source>
        <dbReference type="ARBA" id="ARBA00012438"/>
    </source>
</evidence>
<dbReference type="CDD" id="cd06225">
    <property type="entry name" value="HAMP"/>
    <property type="match status" value="1"/>
</dbReference>
<feature type="domain" description="HAMP" evidence="16">
    <location>
        <begin position="187"/>
        <end position="239"/>
    </location>
</feature>
<evidence type="ECO:0000256" key="8">
    <source>
        <dbReference type="ARBA" id="ARBA00022741"/>
    </source>
</evidence>
<dbReference type="GO" id="GO:0016301">
    <property type="term" value="F:kinase activity"/>
    <property type="evidence" value="ECO:0007669"/>
    <property type="project" value="UniProtKB-KW"/>
</dbReference>
<dbReference type="SUPFAM" id="SSF47384">
    <property type="entry name" value="Homodimeric domain of signal transducing histidine kinase"/>
    <property type="match status" value="1"/>
</dbReference>
<evidence type="ECO:0000256" key="2">
    <source>
        <dbReference type="ARBA" id="ARBA00004651"/>
    </source>
</evidence>
<gene>
    <name evidence="17" type="ORF">ACFO8Q_06385</name>
</gene>
<dbReference type="SUPFAM" id="SSF55874">
    <property type="entry name" value="ATPase domain of HSP90 chaperone/DNA topoisomerase II/histidine kinase"/>
    <property type="match status" value="1"/>
</dbReference>
<dbReference type="SMART" id="SM00387">
    <property type="entry name" value="HATPase_c"/>
    <property type="match status" value="1"/>
</dbReference>
<keyword evidence="11 14" id="KW-1133">Transmembrane helix</keyword>
<evidence type="ECO:0000256" key="12">
    <source>
        <dbReference type="ARBA" id="ARBA00023012"/>
    </source>
</evidence>
<dbReference type="InterPro" id="IPR003661">
    <property type="entry name" value="HisK_dim/P_dom"/>
</dbReference>
<keyword evidence="18" id="KW-1185">Reference proteome</keyword>
<evidence type="ECO:0000256" key="11">
    <source>
        <dbReference type="ARBA" id="ARBA00022989"/>
    </source>
</evidence>
<dbReference type="PROSITE" id="PS50885">
    <property type="entry name" value="HAMP"/>
    <property type="match status" value="1"/>
</dbReference>
<dbReference type="InterPro" id="IPR036097">
    <property type="entry name" value="HisK_dim/P_sf"/>
</dbReference>